<evidence type="ECO:0000256" key="6">
    <source>
        <dbReference type="PIRNR" id="PIRNR018300"/>
    </source>
</evidence>
<dbReference type="EMBL" id="CAICTM010000091">
    <property type="protein sequence ID" value="CAB9500782.1"/>
    <property type="molecule type" value="Genomic_DNA"/>
</dbReference>
<keyword evidence="11" id="KW-1185">Reference proteome</keyword>
<feature type="region of interest" description="Disordered" evidence="7">
    <location>
        <begin position="70"/>
        <end position="122"/>
    </location>
</feature>
<dbReference type="Pfam" id="PF22062">
    <property type="entry name" value="OB_DPOA2"/>
    <property type="match status" value="1"/>
</dbReference>
<dbReference type="PANTHER" id="PTHR23061">
    <property type="entry name" value="DNA POLYMERASE 2 ALPHA 70 KDA SUBUNIT"/>
    <property type="match status" value="1"/>
</dbReference>
<comment type="function">
    <text evidence="6">Accessory subunit of the DNA polymerase alpha complex (also known as the alpha DNA polymerase-primase complex) which plays an essential role in the initiation of DNA synthesis.</text>
</comment>
<dbReference type="InterPro" id="IPR016722">
    <property type="entry name" value="DNA_pol_alpha_bsu"/>
</dbReference>
<feature type="compositionally biased region" description="Polar residues" evidence="7">
    <location>
        <begin position="131"/>
        <end position="143"/>
    </location>
</feature>
<evidence type="ECO:0000256" key="7">
    <source>
        <dbReference type="SAM" id="MobiDB-lite"/>
    </source>
</evidence>
<evidence type="ECO:0000256" key="4">
    <source>
        <dbReference type="ARBA" id="ARBA00022705"/>
    </source>
</evidence>
<dbReference type="OrthoDB" id="336885at2759"/>
<name>A0A9N8DDH3_9STRA</name>
<keyword evidence="4 6" id="KW-0235">DNA replication</keyword>
<proteinExistence type="inferred from homology"/>
<evidence type="ECO:0000259" key="9">
    <source>
        <dbReference type="Pfam" id="PF22062"/>
    </source>
</evidence>
<dbReference type="PANTHER" id="PTHR23061:SF12">
    <property type="entry name" value="DNA POLYMERASE ALPHA SUBUNIT B"/>
    <property type="match status" value="1"/>
</dbReference>
<dbReference type="Pfam" id="PF04042">
    <property type="entry name" value="DNA_pol_E_B"/>
    <property type="match status" value="1"/>
</dbReference>
<dbReference type="Proteomes" id="UP001153069">
    <property type="component" value="Unassembled WGS sequence"/>
</dbReference>
<gene>
    <name evidence="10" type="ORF">SEMRO_92_G047960.1</name>
</gene>
<organism evidence="10 11">
    <name type="scientific">Seminavis robusta</name>
    <dbReference type="NCBI Taxonomy" id="568900"/>
    <lineage>
        <taxon>Eukaryota</taxon>
        <taxon>Sar</taxon>
        <taxon>Stramenopiles</taxon>
        <taxon>Ochrophyta</taxon>
        <taxon>Bacillariophyta</taxon>
        <taxon>Bacillariophyceae</taxon>
        <taxon>Bacillariophycidae</taxon>
        <taxon>Naviculales</taxon>
        <taxon>Naviculaceae</taxon>
        <taxon>Seminavis</taxon>
    </lineage>
</organism>
<evidence type="ECO:0000313" key="11">
    <source>
        <dbReference type="Proteomes" id="UP001153069"/>
    </source>
</evidence>
<evidence type="ECO:0000256" key="1">
    <source>
        <dbReference type="ARBA" id="ARBA00004123"/>
    </source>
</evidence>
<comment type="subcellular location">
    <subcellularLocation>
        <location evidence="1 6">Nucleus</location>
    </subcellularLocation>
</comment>
<dbReference type="GO" id="GO:0006270">
    <property type="term" value="P:DNA replication initiation"/>
    <property type="evidence" value="ECO:0007669"/>
    <property type="project" value="TreeGrafter"/>
</dbReference>
<evidence type="ECO:0000313" key="10">
    <source>
        <dbReference type="EMBL" id="CAB9500782.1"/>
    </source>
</evidence>
<sequence length="688" mass="75236">MKTVSKDEIRQAFAGVGLTSVDQSMISKCVAFANNHHISSKSMAECWESFSLNKSIDALDEHSWQSFRSDLEKEAERNPTPLQVESCSSSGAVQTRPAMGKRQLPTVTPPAKRVATPPNNTKSAVDAVLSSTTASPVKSASPSYTPPKYEERAGAGKVILTFNPNDLKPTTTAADSNTTTTPKCSIAYQQFDTNVTAQPHRHLFTTMEDRAKALDKHLVQLEDIMMERYNIKGKDDDDTPMMMEDEAEIAPLEAVAVPRQDKICCIGRICNAAHEGRINHTSVVLEGSKHLGGARIEMDVSLLKDGEKQKDFSLFPGQIVAVEGMNSTGRKLTAHRICEGAAHGGNKSTAKQLLEYHYSRQNGTPLKIMTVAGPYTTSDNLGYDPLFDFMSIVMQEKPDVVIMVGPFVDLRHKDIQSGEASLLFSDGSDDMTVPYEAFFANKIAGLLEEFFEGGDFKTQFVLVPSLDDATADWAYPQAPFQDRVFGQRGKVILKKAGGDGLEINTLGLDQIEKGAAGDNNAASADAPFRRIHCVSNPCTLQLNEVIIGVTGTDAIFHMSADETNANLVPGSRLARIGQHMLQQRSYYPLFPAFPGANLDLKRMKQWSMPCQPDLLIVPSKLTSFARPVLGDTVLVNPGHLTKNTTGGTYGVMEIHPMKREELETAGGVGDVELDHNIPNRLHLEIRKI</sequence>
<dbReference type="Gene3D" id="3.60.21.60">
    <property type="match status" value="2"/>
</dbReference>
<dbReference type="Gene3D" id="1.10.8.530">
    <property type="entry name" value="DNA polymerase alpha-primase, subunit B, N-terminal domain"/>
    <property type="match status" value="1"/>
</dbReference>
<evidence type="ECO:0000256" key="3">
    <source>
        <dbReference type="ARBA" id="ARBA00018596"/>
    </source>
</evidence>
<dbReference type="AlphaFoldDB" id="A0A9N8DDH3"/>
<comment type="similarity">
    <text evidence="2 6">Belongs to the DNA polymerase alpha subunit B family.</text>
</comment>
<dbReference type="InterPro" id="IPR054300">
    <property type="entry name" value="OB_DPOA2"/>
</dbReference>
<feature type="domain" description="DNA polymerase alpha/delta/epsilon subunit B" evidence="8">
    <location>
        <begin position="368"/>
        <end position="625"/>
    </location>
</feature>
<reference evidence="10" key="1">
    <citation type="submission" date="2020-06" db="EMBL/GenBank/DDBJ databases">
        <authorList>
            <consortium name="Plant Systems Biology data submission"/>
        </authorList>
    </citation>
    <scope>NUCLEOTIDE SEQUENCE</scope>
    <source>
        <strain evidence="10">D6</strain>
    </source>
</reference>
<dbReference type="InterPro" id="IPR043034">
    <property type="entry name" value="DNA_pol_alpha_B_N_sf"/>
</dbReference>
<evidence type="ECO:0000256" key="2">
    <source>
        <dbReference type="ARBA" id="ARBA00007299"/>
    </source>
</evidence>
<evidence type="ECO:0000259" key="8">
    <source>
        <dbReference type="Pfam" id="PF04042"/>
    </source>
</evidence>
<evidence type="ECO:0000256" key="5">
    <source>
        <dbReference type="ARBA" id="ARBA00023242"/>
    </source>
</evidence>
<feature type="domain" description="DNA polymerase alpha subunit B OB" evidence="9">
    <location>
        <begin position="252"/>
        <end position="340"/>
    </location>
</feature>
<keyword evidence="5 6" id="KW-0539">Nucleus</keyword>
<dbReference type="GO" id="GO:0003677">
    <property type="term" value="F:DNA binding"/>
    <property type="evidence" value="ECO:0007669"/>
    <property type="project" value="InterPro"/>
</dbReference>
<accession>A0A9N8DDH3</accession>
<dbReference type="PIRSF" id="PIRSF018300">
    <property type="entry name" value="DNA_pol_alph_2"/>
    <property type="match status" value="1"/>
</dbReference>
<protein>
    <recommendedName>
        <fullName evidence="3 6">DNA polymerase alpha subunit B</fullName>
    </recommendedName>
</protein>
<comment type="caution">
    <text evidence="10">The sequence shown here is derived from an EMBL/GenBank/DDBJ whole genome shotgun (WGS) entry which is preliminary data.</text>
</comment>
<dbReference type="InterPro" id="IPR007185">
    <property type="entry name" value="DNA_pol_a/d/e_bsu"/>
</dbReference>
<feature type="region of interest" description="Disordered" evidence="7">
    <location>
        <begin position="131"/>
        <end position="150"/>
    </location>
</feature>
<feature type="compositionally biased region" description="Polar residues" evidence="7">
    <location>
        <begin position="80"/>
        <end position="93"/>
    </location>
</feature>
<dbReference type="GO" id="GO:0005658">
    <property type="term" value="C:alpha DNA polymerase:primase complex"/>
    <property type="evidence" value="ECO:0007669"/>
    <property type="project" value="TreeGrafter"/>
</dbReference>